<feature type="region of interest" description="Disordered" evidence="4">
    <location>
        <begin position="277"/>
        <end position="297"/>
    </location>
</feature>
<evidence type="ECO:0000256" key="1">
    <source>
        <dbReference type="ARBA" id="ARBA00009574"/>
    </source>
</evidence>
<comment type="similarity">
    <text evidence="1">Belongs to the ATG14 family.</text>
</comment>
<proteinExistence type="inferred from homology"/>
<evidence type="ECO:0000313" key="5">
    <source>
        <dbReference type="EMBL" id="WRT65389.1"/>
    </source>
</evidence>
<dbReference type="Pfam" id="PF10186">
    <property type="entry name" value="ATG14"/>
    <property type="match status" value="1"/>
</dbReference>
<accession>A0ABZ1CW60</accession>
<dbReference type="GeneID" id="87954463"/>
<evidence type="ECO:0000256" key="4">
    <source>
        <dbReference type="SAM" id="MobiDB-lite"/>
    </source>
</evidence>
<sequence length="384" mass="41747">MASVPPKYPCCHLQLHNLYCSACLQEGINLHKEALKNIQGQIDAIVSKSKDLLAGVKQPSSSRNTPTRGIYAWKHLRSEVAEREKRCAKLKGKIIINDQTISTVLIKEAISVFGIRKNSVGEWTIAGLNLPSPDAFRLYSSTHINAALLHSIHLLALITAYLSVTLPFTPTSPPPYESRHIGRQVMKANTPFVSTTKWRDKNVLWMSSTASIASKIKSRKSLSASKLFSQPNISAIIAKSMTKHRQFLTSFAVLSFSVAYLAWSQGVPGIGIREGEGEEYRDESDDDNPRPTSRAASVNPDSVLISATSILELIAAVAISPELGHKAHEPGTSRSVRHLGFGLDVAKVIQSVLSADENRCGIKPAEGSGEELSEGWDLLDGTGS</sequence>
<dbReference type="InterPro" id="IPR018791">
    <property type="entry name" value="UV_resistance/autophagy_Atg14"/>
</dbReference>
<protein>
    <recommendedName>
        <fullName evidence="2">Autophagy-related protein 14</fullName>
    </recommendedName>
</protein>
<organism evidence="5 6">
    <name type="scientific">Kwoniella shivajii</name>
    <dbReference type="NCBI Taxonomy" id="564305"/>
    <lineage>
        <taxon>Eukaryota</taxon>
        <taxon>Fungi</taxon>
        <taxon>Dikarya</taxon>
        <taxon>Basidiomycota</taxon>
        <taxon>Agaricomycotina</taxon>
        <taxon>Tremellomycetes</taxon>
        <taxon>Tremellales</taxon>
        <taxon>Cryptococcaceae</taxon>
        <taxon>Kwoniella</taxon>
    </lineage>
</organism>
<name>A0ABZ1CW60_9TREE</name>
<reference evidence="5 6" key="1">
    <citation type="submission" date="2024-01" db="EMBL/GenBank/DDBJ databases">
        <title>Comparative genomics of Cryptococcus and Kwoniella reveals pathogenesis evolution and contrasting modes of karyotype evolution via chromosome fusion or intercentromeric recombination.</title>
        <authorList>
            <person name="Coelho M.A."/>
            <person name="David-Palma M."/>
            <person name="Shea T."/>
            <person name="Bowers K."/>
            <person name="McGinley-Smith S."/>
            <person name="Mohammad A.W."/>
            <person name="Gnirke A."/>
            <person name="Yurkov A.M."/>
            <person name="Nowrousian M."/>
            <person name="Sun S."/>
            <person name="Cuomo C.A."/>
            <person name="Heitman J."/>
        </authorList>
    </citation>
    <scope>NUCLEOTIDE SEQUENCE [LARGE SCALE GENOMIC DNA]</scope>
    <source>
        <strain evidence="5">CBS 11374</strain>
    </source>
</reference>
<keyword evidence="3" id="KW-0175">Coiled coil</keyword>
<evidence type="ECO:0000256" key="3">
    <source>
        <dbReference type="ARBA" id="ARBA00023054"/>
    </source>
</evidence>
<dbReference type="Proteomes" id="UP001329825">
    <property type="component" value="Chromosome 3"/>
</dbReference>
<gene>
    <name evidence="5" type="ORF">IL334_002332</name>
</gene>
<dbReference type="EMBL" id="CP141883">
    <property type="protein sequence ID" value="WRT65389.1"/>
    <property type="molecule type" value="Genomic_DNA"/>
</dbReference>
<keyword evidence="6" id="KW-1185">Reference proteome</keyword>
<feature type="compositionally biased region" description="Acidic residues" evidence="4">
    <location>
        <begin position="277"/>
        <end position="286"/>
    </location>
</feature>
<dbReference type="RefSeq" id="XP_062790129.1">
    <property type="nucleotide sequence ID" value="XM_062934078.1"/>
</dbReference>
<feature type="region of interest" description="Disordered" evidence="4">
    <location>
        <begin position="364"/>
        <end position="384"/>
    </location>
</feature>
<evidence type="ECO:0000313" key="6">
    <source>
        <dbReference type="Proteomes" id="UP001329825"/>
    </source>
</evidence>
<evidence type="ECO:0000256" key="2">
    <source>
        <dbReference type="ARBA" id="ARBA00013807"/>
    </source>
</evidence>